<feature type="region of interest" description="Disordered" evidence="1">
    <location>
        <begin position="1"/>
        <end position="20"/>
    </location>
</feature>
<keyword evidence="3" id="KW-1185">Reference proteome</keyword>
<feature type="compositionally biased region" description="Basic and acidic residues" evidence="1">
    <location>
        <begin position="1"/>
        <end position="15"/>
    </location>
</feature>
<dbReference type="PANTHER" id="PTHR37265">
    <property type="entry name" value="OS01G0195300 PROTEIN"/>
    <property type="match status" value="1"/>
</dbReference>
<reference evidence="2" key="1">
    <citation type="journal article" date="2023" name="bioRxiv">
        <title>Improved chromosome-level genome assembly for marigold (Tagetes erecta).</title>
        <authorList>
            <person name="Jiang F."/>
            <person name="Yuan L."/>
            <person name="Wang S."/>
            <person name="Wang H."/>
            <person name="Xu D."/>
            <person name="Wang A."/>
            <person name="Fan W."/>
        </authorList>
    </citation>
    <scope>NUCLEOTIDE SEQUENCE</scope>
    <source>
        <strain evidence="2">WSJ</strain>
        <tissue evidence="2">Leaf</tissue>
    </source>
</reference>
<accession>A0AAD8KAA5</accession>
<organism evidence="2 3">
    <name type="scientific">Tagetes erecta</name>
    <name type="common">African marigold</name>
    <dbReference type="NCBI Taxonomy" id="13708"/>
    <lineage>
        <taxon>Eukaryota</taxon>
        <taxon>Viridiplantae</taxon>
        <taxon>Streptophyta</taxon>
        <taxon>Embryophyta</taxon>
        <taxon>Tracheophyta</taxon>
        <taxon>Spermatophyta</taxon>
        <taxon>Magnoliopsida</taxon>
        <taxon>eudicotyledons</taxon>
        <taxon>Gunneridae</taxon>
        <taxon>Pentapetalae</taxon>
        <taxon>asterids</taxon>
        <taxon>campanulids</taxon>
        <taxon>Asterales</taxon>
        <taxon>Asteraceae</taxon>
        <taxon>Asteroideae</taxon>
        <taxon>Heliantheae alliance</taxon>
        <taxon>Tageteae</taxon>
        <taxon>Tagetes</taxon>
    </lineage>
</organism>
<gene>
    <name evidence="2" type="ORF">QVD17_26528</name>
</gene>
<dbReference type="AlphaFoldDB" id="A0AAD8KAA5"/>
<comment type="caution">
    <text evidence="2">The sequence shown here is derived from an EMBL/GenBank/DDBJ whole genome shotgun (WGS) entry which is preliminary data.</text>
</comment>
<protein>
    <submittedName>
        <fullName evidence="2">Uncharacterized protein</fullName>
    </submittedName>
</protein>
<dbReference type="PANTHER" id="PTHR37265:SF5">
    <property type="entry name" value="OS01G0195300 PROTEIN"/>
    <property type="match status" value="1"/>
</dbReference>
<sequence>MEDNNNREQPEEVHGGDSVSSEVERMLTWLFSTESDVEGDEAIELSRFLEASITKTSAMKVKIIDDPCYWHPLIFQTAASYITINGNEEVCGSSFSDSDTSYMAGIGMVNGGGLVVGDGGAWDGGVDEARGWMDIDEDWNCLVNAAATDDDMLEKFLGGEVAQPR</sequence>
<dbReference type="EMBL" id="JAUHHV010000007">
    <property type="protein sequence ID" value="KAK1417401.1"/>
    <property type="molecule type" value="Genomic_DNA"/>
</dbReference>
<name>A0AAD8KAA5_TARER</name>
<proteinExistence type="predicted"/>
<evidence type="ECO:0000256" key="1">
    <source>
        <dbReference type="SAM" id="MobiDB-lite"/>
    </source>
</evidence>
<dbReference type="Proteomes" id="UP001229421">
    <property type="component" value="Unassembled WGS sequence"/>
</dbReference>
<evidence type="ECO:0000313" key="3">
    <source>
        <dbReference type="Proteomes" id="UP001229421"/>
    </source>
</evidence>
<evidence type="ECO:0000313" key="2">
    <source>
        <dbReference type="EMBL" id="KAK1417401.1"/>
    </source>
</evidence>